<dbReference type="Proteomes" id="UP000054018">
    <property type="component" value="Unassembled WGS sequence"/>
</dbReference>
<reference evidence="2 3" key="1">
    <citation type="submission" date="2014-04" db="EMBL/GenBank/DDBJ databases">
        <authorList>
            <consortium name="DOE Joint Genome Institute"/>
            <person name="Kuo A."/>
            <person name="Kohler A."/>
            <person name="Costa M.D."/>
            <person name="Nagy L.G."/>
            <person name="Floudas D."/>
            <person name="Copeland A."/>
            <person name="Barry K.W."/>
            <person name="Cichocki N."/>
            <person name="Veneault-Fourrey C."/>
            <person name="LaButti K."/>
            <person name="Lindquist E.A."/>
            <person name="Lipzen A."/>
            <person name="Lundell T."/>
            <person name="Morin E."/>
            <person name="Murat C."/>
            <person name="Sun H."/>
            <person name="Tunlid A."/>
            <person name="Henrissat B."/>
            <person name="Grigoriev I.V."/>
            <person name="Hibbett D.S."/>
            <person name="Martin F."/>
            <person name="Nordberg H.P."/>
            <person name="Cantor M.N."/>
            <person name="Hua S.X."/>
        </authorList>
    </citation>
    <scope>NUCLEOTIDE SEQUENCE [LARGE SCALE GENOMIC DNA]</scope>
    <source>
        <strain evidence="2 3">441</strain>
    </source>
</reference>
<protein>
    <submittedName>
        <fullName evidence="2">Uncharacterized protein</fullName>
    </submittedName>
</protein>
<accession>A0A0C9YLM4</accession>
<evidence type="ECO:0000256" key="1">
    <source>
        <dbReference type="SAM" id="MobiDB-lite"/>
    </source>
</evidence>
<feature type="region of interest" description="Disordered" evidence="1">
    <location>
        <begin position="192"/>
        <end position="217"/>
    </location>
</feature>
<feature type="compositionally biased region" description="Basic and acidic residues" evidence="1">
    <location>
        <begin position="205"/>
        <end position="214"/>
    </location>
</feature>
<dbReference type="EMBL" id="KN834274">
    <property type="protein sequence ID" value="KIK11217.1"/>
    <property type="molecule type" value="Genomic_DNA"/>
</dbReference>
<proteinExistence type="predicted"/>
<feature type="compositionally biased region" description="Acidic residues" evidence="1">
    <location>
        <begin position="194"/>
        <end position="204"/>
    </location>
</feature>
<keyword evidence="3" id="KW-1185">Reference proteome</keyword>
<organism evidence="2 3">
    <name type="scientific">Pisolithus microcarpus 441</name>
    <dbReference type="NCBI Taxonomy" id="765257"/>
    <lineage>
        <taxon>Eukaryota</taxon>
        <taxon>Fungi</taxon>
        <taxon>Dikarya</taxon>
        <taxon>Basidiomycota</taxon>
        <taxon>Agaricomycotina</taxon>
        <taxon>Agaricomycetes</taxon>
        <taxon>Agaricomycetidae</taxon>
        <taxon>Boletales</taxon>
        <taxon>Sclerodermatineae</taxon>
        <taxon>Pisolithaceae</taxon>
        <taxon>Pisolithus</taxon>
    </lineage>
</organism>
<name>A0A0C9YLM4_9AGAM</name>
<gene>
    <name evidence="2" type="ORF">PISMIDRAFT_19723</name>
</gene>
<dbReference type="HOGENOM" id="CLU_088316_0_0_1"/>
<evidence type="ECO:0000313" key="3">
    <source>
        <dbReference type="Proteomes" id="UP000054018"/>
    </source>
</evidence>
<reference evidence="3" key="2">
    <citation type="submission" date="2015-01" db="EMBL/GenBank/DDBJ databases">
        <title>Evolutionary Origins and Diversification of the Mycorrhizal Mutualists.</title>
        <authorList>
            <consortium name="DOE Joint Genome Institute"/>
            <consortium name="Mycorrhizal Genomics Consortium"/>
            <person name="Kohler A."/>
            <person name="Kuo A."/>
            <person name="Nagy L.G."/>
            <person name="Floudas D."/>
            <person name="Copeland A."/>
            <person name="Barry K.W."/>
            <person name="Cichocki N."/>
            <person name="Veneault-Fourrey C."/>
            <person name="LaButti K."/>
            <person name="Lindquist E.A."/>
            <person name="Lipzen A."/>
            <person name="Lundell T."/>
            <person name="Morin E."/>
            <person name="Murat C."/>
            <person name="Riley R."/>
            <person name="Ohm R."/>
            <person name="Sun H."/>
            <person name="Tunlid A."/>
            <person name="Henrissat B."/>
            <person name="Grigoriev I.V."/>
            <person name="Hibbett D.S."/>
            <person name="Martin F."/>
        </authorList>
    </citation>
    <scope>NUCLEOTIDE SEQUENCE [LARGE SCALE GENOMIC DNA]</scope>
    <source>
        <strain evidence="3">441</strain>
    </source>
</reference>
<sequence>MLGHILDNPTLLPSEKCLCDPLEKWTDLAKFFLAFQVHGLAMHTMNKSTVHADNINETISTSEANEIELVNAISTTIKHTPHLLKLQVPTSIENVTVSFQPRSQGPVTIEISLTTPLPELSLFTNPPHVASSQNHFAVDTAMSMNAIKQKPADIDLHASPARFHLFNFCPDGIPADDILSASAQLVVPCVPVGDDGETEPESEEGTPKPIEKTASEVPVAGPAVRASYWSLKRSFTPDSFAGDEDFDSVNTQYLRERWAQIREGLIAGQKRRQPIFSEASISTPPS</sequence>
<dbReference type="OrthoDB" id="2669942at2759"/>
<dbReference type="AlphaFoldDB" id="A0A0C9YLM4"/>
<evidence type="ECO:0000313" key="2">
    <source>
        <dbReference type="EMBL" id="KIK11217.1"/>
    </source>
</evidence>